<keyword evidence="1" id="KW-0472">Membrane</keyword>
<reference evidence="2" key="2">
    <citation type="submission" date="2019-07" db="EMBL/GenBank/DDBJ databases">
        <authorList>
            <person name="Hoon-Hanks L."/>
            <person name="Stenglein M.D."/>
        </authorList>
    </citation>
    <scope>NUCLEOTIDE SEQUENCE</scope>
    <source>
        <strain evidence="2">H0-1</strain>
    </source>
</reference>
<accession>A0A5P9K4W3</accession>
<organism evidence="2">
    <name type="scientific">Serpentovirinae sp</name>
    <dbReference type="NCBI Taxonomy" id="2661817"/>
    <lineage>
        <taxon>Viruses</taxon>
        <taxon>Riboviria</taxon>
        <taxon>Orthornavirae</taxon>
        <taxon>Pisuviricota</taxon>
        <taxon>Pisoniviricetes</taxon>
        <taxon>Nidovirales</taxon>
        <taxon>Tornidovirineae</taxon>
        <taxon>Tobaniviridae</taxon>
        <taxon>Serpentovirinae</taxon>
    </lineage>
</organism>
<evidence type="ECO:0000256" key="1">
    <source>
        <dbReference type="SAM" id="Phobius"/>
    </source>
</evidence>
<dbReference type="EMBL" id="MN161564">
    <property type="protein sequence ID" value="QFU19739.1"/>
    <property type="molecule type" value="Genomic_RNA"/>
</dbReference>
<reference evidence="2" key="1">
    <citation type="journal article" date="2019" name="Front Vet Sci">
        <title>Longitudinal and Cross-Sectional Sampling of Serpentovirus (Nidovirus) Infection in Captive Snakes Reveals High Prevalence, Persistent Infection, and Increased Mortality in Pythons and Divergent Serpentovirus Infection in Boas and Colubrids.</title>
        <authorList>
            <person name="Hoon-Hanks L.L."/>
            <person name="Ossiboff R.J."/>
            <person name="Bartolini P."/>
            <person name="Fogelson S.B."/>
            <person name="Perry S.M."/>
            <person name="Stohr A.C."/>
            <person name="Cross S.T."/>
            <person name="Wellehan J.F.X."/>
            <person name="Jacobson E.R."/>
            <person name="Dubovi E.J."/>
            <person name="Stenglein M.D."/>
        </authorList>
    </citation>
    <scope>NUCLEOTIDE SEQUENCE</scope>
    <source>
        <strain evidence="2">H0-1</strain>
    </source>
</reference>
<sequence>MYIFTIFIVSLVSSCYCGFNGTNIEPRRQNLINHPFMIWNNRNFICMTCFNESGQIYYYHPYFNVTWQRMFGYFEVKYVNKSDFELKFNHSDKMFNFCNFNQNGNCSSWPSTKYVVNQSLYFDNLSPFFLNVSGGVNSTIPATNVSLQFNTSFGVGNSILDQTFYWLLAPINSSVALGPWWGFTRYFRLIDLANATAELSPKVALRFLPPHNLGQPRYFPSQVSQTCPTSGPVLTRSCPTSKLCQPQVKTDTVNEVRKVEVVVTPTPSVELSICKEQLNSFIIALVIVLCFLLVVLSFLMFRCSKQMQKQNKSNVY</sequence>
<keyword evidence="1" id="KW-1133">Transmembrane helix</keyword>
<protein>
    <submittedName>
        <fullName evidence="2">Putative transmembrane protein</fullName>
    </submittedName>
</protein>
<gene>
    <name evidence="2" type="primary">ORF6</name>
</gene>
<feature type="transmembrane region" description="Helical" evidence="1">
    <location>
        <begin position="281"/>
        <end position="301"/>
    </location>
</feature>
<proteinExistence type="predicted"/>
<name>A0A5P9K4W3_9NIDO</name>
<keyword evidence="1 2" id="KW-0812">Transmembrane</keyword>
<evidence type="ECO:0000313" key="2">
    <source>
        <dbReference type="EMBL" id="QFU19739.1"/>
    </source>
</evidence>